<dbReference type="HOGENOM" id="CLU_134829_1_0_2"/>
<gene>
    <name evidence="2" type="ordered locus">MSWAN_1045</name>
</gene>
<dbReference type="OrthoDB" id="7819at2157"/>
<evidence type="ECO:0000313" key="3">
    <source>
        <dbReference type="Proteomes" id="UP000009231"/>
    </source>
</evidence>
<dbReference type="GeneID" id="10668548"/>
<organism evidence="2 3">
    <name type="scientific">Methanobacterium paludis (strain DSM 25820 / JCM 18151 / SWAN1)</name>
    <dbReference type="NCBI Taxonomy" id="868131"/>
    <lineage>
        <taxon>Archaea</taxon>
        <taxon>Methanobacteriati</taxon>
        <taxon>Methanobacteriota</taxon>
        <taxon>Methanomada group</taxon>
        <taxon>Methanobacteria</taxon>
        <taxon>Methanobacteriales</taxon>
        <taxon>Methanobacteriaceae</taxon>
        <taxon>Methanobacterium</taxon>
    </lineage>
</organism>
<keyword evidence="3" id="KW-1185">Reference proteome</keyword>
<dbReference type="KEGG" id="mew:MSWAN_1045"/>
<dbReference type="Pfam" id="PF01877">
    <property type="entry name" value="RNA_binding"/>
    <property type="match status" value="1"/>
</dbReference>
<dbReference type="STRING" id="868131.MSWAN_1045"/>
<name>F6D3S2_METPW</name>
<evidence type="ECO:0000313" key="2">
    <source>
        <dbReference type="EMBL" id="AEG18066.1"/>
    </source>
</evidence>
<dbReference type="Gene3D" id="3.30.1440.10">
    <property type="match status" value="1"/>
</dbReference>
<dbReference type="PANTHER" id="PTHR39652:SF1">
    <property type="entry name" value="UPF0201 PROTEIN TK1335"/>
    <property type="match status" value="1"/>
</dbReference>
<proteinExistence type="inferred from homology"/>
<dbReference type="RefSeq" id="WP_013825568.1">
    <property type="nucleotide sequence ID" value="NC_015574.1"/>
</dbReference>
<dbReference type="PANTHER" id="PTHR39652">
    <property type="entry name" value="UPF0201 PROTEIN TK1335"/>
    <property type="match status" value="1"/>
</dbReference>
<dbReference type="InterPro" id="IPR022803">
    <property type="entry name" value="Ribosomal_uL5_dom_sf"/>
</dbReference>
<dbReference type="Proteomes" id="UP000009231">
    <property type="component" value="Chromosome"/>
</dbReference>
<sequence length="124" mass="14021">MKCKMTARADINPTEDLEKVIKSLSNMFDYDDIEIEEGYVVVSGEKASMERLKESLKNRQIRDTAEKILFKGINGNEILFSLSKQAALVDVANFVDGELSSLGEIKVKIDTDDVEGFIKWITER</sequence>
<comment type="similarity">
    <text evidence="1">Belongs to the UPF0201 family.</text>
</comment>
<dbReference type="HAMAP" id="MF_01112">
    <property type="entry name" value="UPF0201"/>
    <property type="match status" value="1"/>
</dbReference>
<dbReference type="InterPro" id="IPR002739">
    <property type="entry name" value="PAB1135-like"/>
</dbReference>
<dbReference type="SUPFAM" id="SSF55282">
    <property type="entry name" value="RL5-like"/>
    <property type="match status" value="1"/>
</dbReference>
<protein>
    <recommendedName>
        <fullName evidence="1">UPF0201 protein MSWAN_1045</fullName>
    </recommendedName>
</protein>
<dbReference type="eggNOG" id="arCOG01043">
    <property type="taxonomic scope" value="Archaea"/>
</dbReference>
<dbReference type="EMBL" id="CP002772">
    <property type="protein sequence ID" value="AEG18066.1"/>
    <property type="molecule type" value="Genomic_DNA"/>
</dbReference>
<dbReference type="AlphaFoldDB" id="F6D3S2"/>
<accession>F6D3S2</accession>
<evidence type="ECO:0000256" key="1">
    <source>
        <dbReference type="HAMAP-Rule" id="MF_01112"/>
    </source>
</evidence>
<reference evidence="2 3" key="1">
    <citation type="journal article" date="2014" name="Int. J. Syst. Evol. Microbiol.">
        <title>Methanobacterium paludis sp. nov. and a novel strain of Methanobacterium lacus isolated from northern peatlands.</title>
        <authorList>
            <person name="Cadillo-Quiroz H."/>
            <person name="Brauer S.L."/>
            <person name="Goodson N."/>
            <person name="Yavitt J.B."/>
            <person name="Zinder S.H."/>
        </authorList>
    </citation>
    <scope>NUCLEOTIDE SEQUENCE [LARGE SCALE GENOMIC DNA]</scope>
    <source>
        <strain evidence="3">DSM 25820 / JCM 18151 / SWAN1</strain>
    </source>
</reference>